<gene>
    <name evidence="1" type="primary">tcmP</name>
    <name evidence="1" type="ORF">Drose_35885</name>
</gene>
<sequence>MAKGTSSGLLDEQHAQSIFKHKILGTYVMPFAEMTGSKAPGRRVVVLDGFAGRGRYPDGSPGSAELILKTSASAAQAVIESVLVEKKPSDFKRLSAVVAEYRSRGVQSEAQPGEVLSHLPAVLRQAEGVPLFLFLDPCGANLPFTELANVLGGTRRGVWPSTEVLLNFSADLTRRAAGALKAGLLDHDALPVMDRTCGGTWWRQCALDAHNASAARDFESATFAVAEEYARRLAAVGGMHPVTVPVRRRVHHQPIYHLIFLSRRTHGIWVFADAVARARQEWMRALGPADDDEDDALFSFGDTVDQQIEAEQRAAQGAVIRNLRTLIAGQGQVRLVDHVWAVFGDAYGVVTESTVRKAVRAVQGAGGLTVVGNAKQLRDFVVAPPGQVTP</sequence>
<dbReference type="InterPro" id="IPR031009">
    <property type="entry name" value="Tcm_partner"/>
</dbReference>
<evidence type="ECO:0000313" key="2">
    <source>
        <dbReference type="Proteomes" id="UP001058271"/>
    </source>
</evidence>
<keyword evidence="2" id="KW-1185">Reference proteome</keyword>
<name>A0ABY5Z5M9_9ACTN</name>
<dbReference type="NCBIfam" id="TIGR04474">
    <property type="entry name" value="tcm_partner"/>
    <property type="match status" value="1"/>
</dbReference>
<evidence type="ECO:0000313" key="1">
    <source>
        <dbReference type="EMBL" id="UWZ36358.1"/>
    </source>
</evidence>
<dbReference type="RefSeq" id="WP_260725689.1">
    <property type="nucleotide sequence ID" value="NZ_BAAABS010000068.1"/>
</dbReference>
<dbReference type="EMBL" id="CP073721">
    <property type="protein sequence ID" value="UWZ36358.1"/>
    <property type="molecule type" value="Genomic_DNA"/>
</dbReference>
<dbReference type="Proteomes" id="UP001058271">
    <property type="component" value="Chromosome"/>
</dbReference>
<organism evidence="1 2">
    <name type="scientific">Dactylosporangium roseum</name>
    <dbReference type="NCBI Taxonomy" id="47989"/>
    <lineage>
        <taxon>Bacteria</taxon>
        <taxon>Bacillati</taxon>
        <taxon>Actinomycetota</taxon>
        <taxon>Actinomycetes</taxon>
        <taxon>Micromonosporales</taxon>
        <taxon>Micromonosporaceae</taxon>
        <taxon>Dactylosporangium</taxon>
    </lineage>
</organism>
<proteinExistence type="predicted"/>
<accession>A0ABY5Z5M9</accession>
<reference evidence="1" key="1">
    <citation type="submission" date="2021-04" db="EMBL/GenBank/DDBJ databases">
        <title>Biosynthetic gene clusters of Dactylosporangioum roseum.</title>
        <authorList>
            <person name="Hartkoorn R.C."/>
            <person name="Beaudoing E."/>
            <person name="Hot D."/>
            <person name="Moureu S."/>
        </authorList>
    </citation>
    <scope>NUCLEOTIDE SEQUENCE</scope>
    <source>
        <strain evidence="1">NRRL B-16295</strain>
    </source>
</reference>
<protein>
    <submittedName>
        <fullName evidence="1">Three-Cys-motif partner protein TcmP</fullName>
    </submittedName>
</protein>